<dbReference type="SMART" id="SM00173">
    <property type="entry name" value="RAS"/>
    <property type="match status" value="1"/>
</dbReference>
<feature type="region of interest" description="Disordered" evidence="4">
    <location>
        <begin position="197"/>
        <end position="379"/>
    </location>
</feature>
<feature type="compositionally biased region" description="Gly residues" evidence="4">
    <location>
        <begin position="801"/>
        <end position="810"/>
    </location>
</feature>
<dbReference type="SMART" id="SM00174">
    <property type="entry name" value="RHO"/>
    <property type="match status" value="1"/>
</dbReference>
<evidence type="ECO:0008006" key="7">
    <source>
        <dbReference type="Google" id="ProtNLM"/>
    </source>
</evidence>
<feature type="region of interest" description="Disordered" evidence="4">
    <location>
        <begin position="1074"/>
        <end position="1135"/>
    </location>
</feature>
<dbReference type="GO" id="GO:0005525">
    <property type="term" value="F:GTP binding"/>
    <property type="evidence" value="ECO:0007669"/>
    <property type="project" value="UniProtKB-KW"/>
</dbReference>
<feature type="region of interest" description="Disordered" evidence="4">
    <location>
        <begin position="796"/>
        <end position="863"/>
    </location>
</feature>
<dbReference type="NCBIfam" id="TIGR00231">
    <property type="entry name" value="small_GTP"/>
    <property type="match status" value="1"/>
</dbReference>
<keyword evidence="3" id="KW-0449">Lipoprotein</keyword>
<feature type="compositionally biased region" description="Basic and acidic residues" evidence="4">
    <location>
        <begin position="532"/>
        <end position="542"/>
    </location>
</feature>
<feature type="compositionally biased region" description="Acidic residues" evidence="4">
    <location>
        <begin position="668"/>
        <end position="677"/>
    </location>
</feature>
<evidence type="ECO:0000256" key="3">
    <source>
        <dbReference type="ARBA" id="ARBA00023288"/>
    </source>
</evidence>
<dbReference type="Gene3D" id="3.40.50.300">
    <property type="entry name" value="P-loop containing nucleotide triphosphate hydrolases"/>
    <property type="match status" value="1"/>
</dbReference>
<reference evidence="5" key="2">
    <citation type="submission" date="2025-08" db="UniProtKB">
        <authorList>
            <consortium name="Ensembl"/>
        </authorList>
    </citation>
    <scope>IDENTIFICATION</scope>
</reference>
<dbReference type="Proteomes" id="UP000007754">
    <property type="component" value="Chromosome 26"/>
</dbReference>
<keyword evidence="6" id="KW-1185">Reference proteome</keyword>
<evidence type="ECO:0000256" key="4">
    <source>
        <dbReference type="SAM" id="MobiDB-lite"/>
    </source>
</evidence>
<feature type="region of interest" description="Disordered" evidence="4">
    <location>
        <begin position="1"/>
        <end position="30"/>
    </location>
</feature>
<feature type="compositionally biased region" description="Basic and acidic residues" evidence="4">
    <location>
        <begin position="269"/>
        <end position="279"/>
    </location>
</feature>
<dbReference type="InterPro" id="IPR001806">
    <property type="entry name" value="Small_GTPase"/>
</dbReference>
<feature type="compositionally biased region" description="Basic and acidic residues" evidence="4">
    <location>
        <begin position="310"/>
        <end position="329"/>
    </location>
</feature>
<feature type="region of interest" description="Disordered" evidence="4">
    <location>
        <begin position="500"/>
        <end position="766"/>
    </location>
</feature>
<reference evidence="5 6" key="1">
    <citation type="journal article" date="2010" name="Nature">
        <title>The genome of a songbird.</title>
        <authorList>
            <person name="Warren W.C."/>
            <person name="Clayton D.F."/>
            <person name="Ellegren H."/>
            <person name="Arnold A.P."/>
            <person name="Hillier L.W."/>
            <person name="Kunstner A."/>
            <person name="Searle S."/>
            <person name="White S."/>
            <person name="Vilella A.J."/>
            <person name="Fairley S."/>
            <person name="Heger A."/>
            <person name="Kong L."/>
            <person name="Ponting C.P."/>
            <person name="Jarvis E.D."/>
            <person name="Mello C.V."/>
            <person name="Minx P."/>
            <person name="Lovell P."/>
            <person name="Velho T.A."/>
            <person name="Ferris M."/>
            <person name="Balakrishnan C.N."/>
            <person name="Sinha S."/>
            <person name="Blatti C."/>
            <person name="London S.E."/>
            <person name="Li Y."/>
            <person name="Lin Y.C."/>
            <person name="George J."/>
            <person name="Sweedler J."/>
            <person name="Southey B."/>
            <person name="Gunaratne P."/>
            <person name="Watson M."/>
            <person name="Nam K."/>
            <person name="Backstrom N."/>
            <person name="Smeds L."/>
            <person name="Nabholz B."/>
            <person name="Itoh Y."/>
            <person name="Whitney O."/>
            <person name="Pfenning A.R."/>
            <person name="Howard J."/>
            <person name="Volker M."/>
            <person name="Skinner B.M."/>
            <person name="Griffin D.K."/>
            <person name="Ye L."/>
            <person name="McLaren W.M."/>
            <person name="Flicek P."/>
            <person name="Quesada V."/>
            <person name="Velasco G."/>
            <person name="Lopez-Otin C."/>
            <person name="Puente X.S."/>
            <person name="Olender T."/>
            <person name="Lancet D."/>
            <person name="Smit A.F."/>
            <person name="Hubley R."/>
            <person name="Konkel M.K."/>
            <person name="Walker J.A."/>
            <person name="Batzer M.A."/>
            <person name="Gu W."/>
            <person name="Pollock D.D."/>
            <person name="Chen L."/>
            <person name="Cheng Z."/>
            <person name="Eichler E.E."/>
            <person name="Stapley J."/>
            <person name="Slate J."/>
            <person name="Ekblom R."/>
            <person name="Birkhead T."/>
            <person name="Burke T."/>
            <person name="Burt D."/>
            <person name="Scharff C."/>
            <person name="Adam I."/>
            <person name="Richard H."/>
            <person name="Sultan M."/>
            <person name="Soldatov A."/>
            <person name="Lehrach H."/>
            <person name="Edwards S.V."/>
            <person name="Yang S.P."/>
            <person name="Li X."/>
            <person name="Graves T."/>
            <person name="Fulton L."/>
            <person name="Nelson J."/>
            <person name="Chinwalla A."/>
            <person name="Hou S."/>
            <person name="Mardis E.R."/>
            <person name="Wilson R.K."/>
        </authorList>
    </citation>
    <scope>NUCLEOTIDE SEQUENCE [LARGE SCALE GENOMIC DNA]</scope>
</reference>
<accession>A0A674GYN4</accession>
<feature type="region of interest" description="Disordered" evidence="4">
    <location>
        <begin position="1151"/>
        <end position="1186"/>
    </location>
</feature>
<dbReference type="SMART" id="SM00176">
    <property type="entry name" value="RAN"/>
    <property type="match status" value="1"/>
</dbReference>
<evidence type="ECO:0000256" key="2">
    <source>
        <dbReference type="ARBA" id="ARBA00023134"/>
    </source>
</evidence>
<feature type="region of interest" description="Disordered" evidence="4">
    <location>
        <begin position="127"/>
        <end position="152"/>
    </location>
</feature>
<feature type="compositionally biased region" description="Basic and acidic residues" evidence="4">
    <location>
        <begin position="681"/>
        <end position="691"/>
    </location>
</feature>
<keyword evidence="1" id="KW-0547">Nucleotide-binding</keyword>
<dbReference type="GeneTree" id="ENSGT00940000160379"/>
<dbReference type="GO" id="GO:0003924">
    <property type="term" value="F:GTPase activity"/>
    <property type="evidence" value="ECO:0007669"/>
    <property type="project" value="InterPro"/>
</dbReference>
<dbReference type="InterPro" id="IPR027417">
    <property type="entry name" value="P-loop_NTPase"/>
</dbReference>
<dbReference type="PANTHER" id="PTHR47977">
    <property type="entry name" value="RAS-RELATED PROTEIN RAB"/>
    <property type="match status" value="1"/>
</dbReference>
<dbReference type="Pfam" id="PF00071">
    <property type="entry name" value="Ras"/>
    <property type="match status" value="1"/>
</dbReference>
<feature type="compositionally biased region" description="Basic and acidic residues" evidence="4">
    <location>
        <begin position="634"/>
        <end position="648"/>
    </location>
</feature>
<name>A0A674GYN4_TAEGU</name>
<dbReference type="PRINTS" id="PR00449">
    <property type="entry name" value="RASTRNSFRMNG"/>
</dbReference>
<dbReference type="FunFam" id="3.40.50.300:FF:001129">
    <property type="entry name" value="ras-related protein Rab-44 isoform X2"/>
    <property type="match status" value="1"/>
</dbReference>
<proteinExistence type="predicted"/>
<dbReference type="InParanoid" id="A0A674GYN4"/>
<evidence type="ECO:0000313" key="5">
    <source>
        <dbReference type="Ensembl" id="ENSTGUP00000028229.1"/>
    </source>
</evidence>
<protein>
    <recommendedName>
        <fullName evidence="7">RAB44, member RAS oncogene family</fullName>
    </recommendedName>
</protein>
<dbReference type="InterPro" id="IPR050227">
    <property type="entry name" value="Rab"/>
</dbReference>
<keyword evidence="2" id="KW-0342">GTP-binding</keyword>
<feature type="compositionally biased region" description="Low complexity" evidence="4">
    <location>
        <begin position="335"/>
        <end position="345"/>
    </location>
</feature>
<reference evidence="5" key="3">
    <citation type="submission" date="2025-09" db="UniProtKB">
        <authorList>
            <consortium name="Ensembl"/>
        </authorList>
    </citation>
    <scope>IDENTIFICATION</scope>
</reference>
<feature type="compositionally biased region" description="Acidic residues" evidence="4">
    <location>
        <begin position="703"/>
        <end position="712"/>
    </location>
</feature>
<feature type="region of interest" description="Disordered" evidence="4">
    <location>
        <begin position="61"/>
        <end position="88"/>
    </location>
</feature>
<dbReference type="InterPro" id="IPR005225">
    <property type="entry name" value="Small_GTP-bd"/>
</dbReference>
<dbReference type="OMA" id="GEHELPH"/>
<dbReference type="Ensembl" id="ENSTGUT00000025561.1">
    <property type="protein sequence ID" value="ENSTGUP00000028229.1"/>
    <property type="gene ID" value="ENSTGUG00000026382.1"/>
</dbReference>
<dbReference type="CDD" id="cd00154">
    <property type="entry name" value="Rab"/>
    <property type="match status" value="1"/>
</dbReference>
<evidence type="ECO:0000256" key="1">
    <source>
        <dbReference type="ARBA" id="ARBA00022741"/>
    </source>
</evidence>
<dbReference type="PROSITE" id="PS51421">
    <property type="entry name" value="RAS"/>
    <property type="match status" value="1"/>
</dbReference>
<dbReference type="PROSITE" id="PS51419">
    <property type="entry name" value="RAB"/>
    <property type="match status" value="1"/>
</dbReference>
<dbReference type="SUPFAM" id="SSF52540">
    <property type="entry name" value="P-loop containing nucleoside triphosphate hydrolases"/>
    <property type="match status" value="1"/>
</dbReference>
<organism evidence="5 6">
    <name type="scientific">Taeniopygia guttata</name>
    <name type="common">Zebra finch</name>
    <name type="synonym">Poephila guttata</name>
    <dbReference type="NCBI Taxonomy" id="59729"/>
    <lineage>
        <taxon>Eukaryota</taxon>
        <taxon>Metazoa</taxon>
        <taxon>Chordata</taxon>
        <taxon>Craniata</taxon>
        <taxon>Vertebrata</taxon>
        <taxon>Euteleostomi</taxon>
        <taxon>Archelosauria</taxon>
        <taxon>Archosauria</taxon>
        <taxon>Dinosauria</taxon>
        <taxon>Saurischia</taxon>
        <taxon>Theropoda</taxon>
        <taxon>Coelurosauria</taxon>
        <taxon>Aves</taxon>
        <taxon>Neognathae</taxon>
        <taxon>Neoaves</taxon>
        <taxon>Telluraves</taxon>
        <taxon>Australaves</taxon>
        <taxon>Passeriformes</taxon>
        <taxon>Passeroidea</taxon>
        <taxon>Estrildidae</taxon>
        <taxon>Estrildinae</taxon>
        <taxon>Taeniopygia</taxon>
    </lineage>
</organism>
<sequence length="1397" mass="147182">MLPAEINLSGAPQKASSAEEDPSPEPLKEEGVHFQSSLLREMNDAIAALSKHLKAQALGAPLADTPCHPWDNAEPQTGPEAATAHESTPGVLQETLPGHIHHELLEGDLQEEPASAELRAADVTQAGASAGAGHCTAQEPGAEQGQSPEEAQRMSFLQGKGAGVEEMVLNVAEHLGESMEAGEQVQMEVEGAEWLQETKPQPLGEAEEGEISQRENLEADLGPPEAGQEGVAVGQGLAMDEHQSGRVQGERGTALRERAEPVLGLPGKLETELGEHLEPEPPSWAEAQVGAARGSGGPEVTAAPGPGGLEEERARAEVQPRGETRDSKVLEVLPAQAERAGSSRAGGEEEEVEEAEPREAEQQLQGECARGGAGWRGSEGTLEPLAVAVPPTHGQGGVETDVELMEEHSSTNMELLAEVEADLQVWNEAGSPGTQQGGGVDPGVQLEKDKPEVGLGEEMGAAAGHCEGPSPAEAPVGSLDLCGLFPGKSQALELMEADLQISGGPSPEKPQGGEGEGAVQLQENEEEDGAGQDEHRLPHEPVPHPSAVTLGQGEGAGVGLQLRENAESLDTAEDQSTGAKVQLSAEGDELRLTPGGSTEADLQPLGEAGSSGTEQGGSVDPEVQPLDQEDKEELLERKAEDVQEDRMFTEGPSPGAPWGGEGERAVQLEEEEEEDEAQGQGEHELPHEPVLDLHVSGVRQGEGADEDMQAQEEAERLDTTEDQSTGANVQLIAEGNELRLTPGGSTEADLQPLGEAGTSGTEQRERLDLEVHPLDQGDKAELVEGEAEGAQADLQLSEGLSPGGPWGGEWGTVLHSEEEEEGEAQVQGENGLPQESVLSPEGARGRQGEGAGAGLEPQEAAENLHTLKAQSTDTDVQLFTGQQMPKSGSGGSTEADLTPLGVAGLWKGEQGLTLGLEAVLGPSPTANPWEGAAAADVPPPMEAASVPEPATPAEGPGLEAKLGACIGPEGQILEAQELLQGERAPAEGQPLDGAHGLEAAQGERLEAEVRNGVKTQGLGLNQGHDDAELASLVSEVLSQLSPLKREMMMQEDVLIPDVWRLCAPGLAAQRELQEQVSAQGQEGRLHTVAQQPEGETPSKMEPEHTAAGPAEHPKQEVPPASSLHTAMQPGDAGSDQLGVVLRKNSLGQRQLLGEQSKDLSVGQREKMQEFGQKMSQEGEPSSGEPGAVTACGAGAAPRGCPKAALDPDHLYNVLFIGDSHVGKTSFLYRLHADTFNPHLTATVGLDYQIKTLVVDNERFALRLWDSAGQERYRSVTKQFFRKADGVVLMYDITSELSFSDVRFWLSCIQEGAEDGVAVLLLGNKSDCAAQRQVPTKEGECLAKEHQLMFYECSAASGHNVFESMASFTRLLKVREDELKNKAEEVPKAPQKKKGCCW</sequence>
<dbReference type="SMART" id="SM00175">
    <property type="entry name" value="RAB"/>
    <property type="match status" value="1"/>
</dbReference>
<evidence type="ECO:0000313" key="6">
    <source>
        <dbReference type="Proteomes" id="UP000007754"/>
    </source>
</evidence>